<dbReference type="OrthoDB" id="9804152at2"/>
<keyword evidence="5" id="KW-0472">Membrane</keyword>
<keyword evidence="7" id="KW-1185">Reference proteome</keyword>
<evidence type="ECO:0000256" key="2">
    <source>
        <dbReference type="ARBA" id="ARBA00008854"/>
    </source>
</evidence>
<evidence type="ECO:0000313" key="7">
    <source>
        <dbReference type="Proteomes" id="UP000252707"/>
    </source>
</evidence>
<evidence type="ECO:0000256" key="3">
    <source>
        <dbReference type="ARBA" id="ARBA00022692"/>
    </source>
</evidence>
<dbReference type="EMBL" id="QPJY01000009">
    <property type="protein sequence ID" value="RCX26475.1"/>
    <property type="molecule type" value="Genomic_DNA"/>
</dbReference>
<organism evidence="6 7">
    <name type="scientific">Thioalbus denitrificans</name>
    <dbReference type="NCBI Taxonomy" id="547122"/>
    <lineage>
        <taxon>Bacteria</taxon>
        <taxon>Pseudomonadati</taxon>
        <taxon>Pseudomonadota</taxon>
        <taxon>Gammaproteobacteria</taxon>
        <taxon>Chromatiales</taxon>
        <taxon>Ectothiorhodospiraceae</taxon>
        <taxon>Thioalbus</taxon>
    </lineage>
</organism>
<reference evidence="6 7" key="1">
    <citation type="submission" date="2018-07" db="EMBL/GenBank/DDBJ databases">
        <title>Genomic Encyclopedia of Type Strains, Phase IV (KMG-IV): sequencing the most valuable type-strain genomes for metagenomic binning, comparative biology and taxonomic classification.</title>
        <authorList>
            <person name="Goeker M."/>
        </authorList>
    </citation>
    <scope>NUCLEOTIDE SEQUENCE [LARGE SCALE GENOMIC DNA]</scope>
    <source>
        <strain evidence="6 7">DSM 26407</strain>
    </source>
</reference>
<comment type="similarity">
    <text evidence="2">Belongs to the LemA family.</text>
</comment>
<evidence type="ECO:0000313" key="6">
    <source>
        <dbReference type="EMBL" id="RCX26475.1"/>
    </source>
</evidence>
<dbReference type="PANTHER" id="PTHR34478">
    <property type="entry name" value="PROTEIN LEMA"/>
    <property type="match status" value="1"/>
</dbReference>
<evidence type="ECO:0000256" key="5">
    <source>
        <dbReference type="ARBA" id="ARBA00023136"/>
    </source>
</evidence>
<comment type="subcellular location">
    <subcellularLocation>
        <location evidence="1">Membrane</location>
        <topology evidence="1">Single-pass membrane protein</topology>
    </subcellularLocation>
</comment>
<evidence type="ECO:0000256" key="1">
    <source>
        <dbReference type="ARBA" id="ARBA00004167"/>
    </source>
</evidence>
<gene>
    <name evidence="6" type="ORF">DFQ59_1094</name>
</gene>
<dbReference type="Pfam" id="PF04011">
    <property type="entry name" value="LemA"/>
    <property type="match status" value="1"/>
</dbReference>
<comment type="caution">
    <text evidence="6">The sequence shown here is derived from an EMBL/GenBank/DDBJ whole genome shotgun (WGS) entry which is preliminary data.</text>
</comment>
<keyword evidence="3" id="KW-0812">Transmembrane</keyword>
<dbReference type="AlphaFoldDB" id="A0A369BZV7"/>
<accession>A0A369BZV7</accession>
<dbReference type="GO" id="GO:0016020">
    <property type="term" value="C:membrane"/>
    <property type="evidence" value="ECO:0007669"/>
    <property type="project" value="UniProtKB-SubCell"/>
</dbReference>
<sequence length="182" mass="20580">MSEFLLTAALLALAVWGIVLFNRLVRWRNQVREAWSGIEVQLKRRHSLIPNLVEAAKAYGGYESGVLERLTALRSGEAELTPGAVGEAESRLTRDIRRLVAVAEAYPELKASDTYLQLMQGLTEAENQIQYARRYYNGAVRELNVLVQSFPSNLVAGLFRFRPAEYFEVELAAERQPPEVRL</sequence>
<proteinExistence type="inferred from homology"/>
<dbReference type="PANTHER" id="PTHR34478:SF1">
    <property type="entry name" value="PROTEIN LEMA"/>
    <property type="match status" value="1"/>
</dbReference>
<dbReference type="RefSeq" id="WP_114280560.1">
    <property type="nucleotide sequence ID" value="NZ_QPJY01000009.1"/>
</dbReference>
<dbReference type="InterPro" id="IPR007156">
    <property type="entry name" value="MamQ_LemA"/>
</dbReference>
<name>A0A369BZV7_9GAMM</name>
<dbReference type="Proteomes" id="UP000252707">
    <property type="component" value="Unassembled WGS sequence"/>
</dbReference>
<dbReference type="Gene3D" id="1.20.1440.20">
    <property type="entry name" value="LemA-like domain"/>
    <property type="match status" value="1"/>
</dbReference>
<keyword evidence="4" id="KW-1133">Transmembrane helix</keyword>
<dbReference type="SUPFAM" id="SSF140478">
    <property type="entry name" value="LemA-like"/>
    <property type="match status" value="1"/>
</dbReference>
<dbReference type="InterPro" id="IPR023353">
    <property type="entry name" value="LemA-like_dom_sf"/>
</dbReference>
<protein>
    <submittedName>
        <fullName evidence="6">LemA protein</fullName>
    </submittedName>
</protein>
<evidence type="ECO:0000256" key="4">
    <source>
        <dbReference type="ARBA" id="ARBA00022989"/>
    </source>
</evidence>